<comment type="subcellular location">
    <subcellularLocation>
        <location evidence="1 6">Cytoplasm</location>
        <location evidence="1 6">Cytoskeleton</location>
    </subcellularLocation>
</comment>
<evidence type="ECO:0000259" key="7">
    <source>
        <dbReference type="Pfam" id="PF06268"/>
    </source>
</evidence>
<gene>
    <name evidence="8" type="ORF">V1264_013007</name>
</gene>
<dbReference type="GO" id="GO:0005737">
    <property type="term" value="C:cytoplasm"/>
    <property type="evidence" value="ECO:0007669"/>
    <property type="project" value="TreeGrafter"/>
</dbReference>
<dbReference type="InterPro" id="IPR022768">
    <property type="entry name" value="Fascin-like_dom"/>
</dbReference>
<dbReference type="GO" id="GO:0030674">
    <property type="term" value="F:protein-macromolecule adaptor activity"/>
    <property type="evidence" value="ECO:0007669"/>
    <property type="project" value="InterPro"/>
</dbReference>
<dbReference type="CDD" id="cd23334">
    <property type="entry name" value="beta-trefoil_FSCN_rpt1"/>
    <property type="match status" value="1"/>
</dbReference>
<evidence type="ECO:0000313" key="8">
    <source>
        <dbReference type="EMBL" id="KAK7113783.1"/>
    </source>
</evidence>
<feature type="domain" description="Fascin-like" evidence="7">
    <location>
        <begin position="26"/>
        <end position="138"/>
    </location>
</feature>
<dbReference type="GO" id="GO:0051017">
    <property type="term" value="P:actin filament bundle assembly"/>
    <property type="evidence" value="ECO:0007669"/>
    <property type="project" value="TreeGrafter"/>
</dbReference>
<dbReference type="GO" id="GO:0015629">
    <property type="term" value="C:actin cytoskeleton"/>
    <property type="evidence" value="ECO:0007669"/>
    <property type="project" value="TreeGrafter"/>
</dbReference>
<evidence type="ECO:0000313" key="9">
    <source>
        <dbReference type="Proteomes" id="UP001374579"/>
    </source>
</evidence>
<dbReference type="FunFam" id="2.80.10.50:FF:000010">
    <property type="entry name" value="Fascin"/>
    <property type="match status" value="1"/>
</dbReference>
<dbReference type="FunFam" id="2.80.10.50:FF:000008">
    <property type="entry name" value="Fascin"/>
    <property type="match status" value="1"/>
</dbReference>
<dbReference type="Gene3D" id="2.80.10.50">
    <property type="match status" value="4"/>
</dbReference>
<feature type="domain" description="Fascin-like" evidence="7">
    <location>
        <begin position="147"/>
        <end position="259"/>
    </location>
</feature>
<feature type="domain" description="Fascin-like" evidence="7">
    <location>
        <begin position="272"/>
        <end position="382"/>
    </location>
</feature>
<dbReference type="CDD" id="cd23335">
    <property type="entry name" value="beta-trefoil_FSCN_rpt2"/>
    <property type="match status" value="1"/>
</dbReference>
<comment type="similarity">
    <text evidence="2 6">Belongs to the fascin family.</text>
</comment>
<dbReference type="PANTHER" id="PTHR10551">
    <property type="entry name" value="FASCIN"/>
    <property type="match status" value="1"/>
</dbReference>
<comment type="caution">
    <text evidence="8">The sequence shown here is derived from an EMBL/GenBank/DDBJ whole genome shotgun (WGS) entry which is preliminary data.</text>
</comment>
<reference evidence="8 9" key="1">
    <citation type="submission" date="2024-02" db="EMBL/GenBank/DDBJ databases">
        <title>Chromosome-scale genome assembly of the rough periwinkle Littorina saxatilis.</title>
        <authorList>
            <person name="De Jode A."/>
            <person name="Faria R."/>
            <person name="Formenti G."/>
            <person name="Sims Y."/>
            <person name="Smith T.P."/>
            <person name="Tracey A."/>
            <person name="Wood J.M.D."/>
            <person name="Zagrodzka Z.B."/>
            <person name="Johannesson K."/>
            <person name="Butlin R.K."/>
            <person name="Leder E.H."/>
        </authorList>
    </citation>
    <scope>NUCLEOTIDE SEQUENCE [LARGE SCALE GENOMIC DNA]</scope>
    <source>
        <strain evidence="8">Snail1</strain>
        <tissue evidence="8">Muscle</tissue>
    </source>
</reference>
<name>A0AAN9BXS4_9CAEN</name>
<dbReference type="InterPro" id="IPR024703">
    <property type="entry name" value="Fascin_metazoans"/>
</dbReference>
<evidence type="ECO:0000256" key="5">
    <source>
        <dbReference type="ARBA" id="ARBA00023212"/>
    </source>
</evidence>
<dbReference type="PIRSF" id="PIRSF005682">
    <property type="entry name" value="Fascin"/>
    <property type="match status" value="1"/>
</dbReference>
<dbReference type="GO" id="GO:0007163">
    <property type="term" value="P:establishment or maintenance of cell polarity"/>
    <property type="evidence" value="ECO:0007669"/>
    <property type="project" value="TreeGrafter"/>
</dbReference>
<dbReference type="GO" id="GO:0051015">
    <property type="term" value="F:actin filament binding"/>
    <property type="evidence" value="ECO:0007669"/>
    <property type="project" value="InterPro"/>
</dbReference>
<dbReference type="EMBL" id="JBAMIC010000002">
    <property type="protein sequence ID" value="KAK7113783.1"/>
    <property type="molecule type" value="Genomic_DNA"/>
</dbReference>
<protein>
    <recommendedName>
        <fullName evidence="6">Fascin</fullName>
    </recommendedName>
</protein>
<dbReference type="PANTHER" id="PTHR10551:SF9">
    <property type="entry name" value="FASCIN-2"/>
    <property type="match status" value="1"/>
</dbReference>
<keyword evidence="3 6" id="KW-0963">Cytoplasm</keyword>
<evidence type="ECO:0000256" key="2">
    <source>
        <dbReference type="ARBA" id="ARBA00007415"/>
    </source>
</evidence>
<keyword evidence="9" id="KW-1185">Reference proteome</keyword>
<dbReference type="InterPro" id="IPR010431">
    <property type="entry name" value="Fascin"/>
</dbReference>
<dbReference type="InterPro" id="IPR008999">
    <property type="entry name" value="Actin-crosslinking"/>
</dbReference>
<dbReference type="Proteomes" id="UP001374579">
    <property type="component" value="Unassembled WGS sequence"/>
</dbReference>
<dbReference type="AlphaFoldDB" id="A0AAN9BXS4"/>
<feature type="domain" description="Fascin-like" evidence="7">
    <location>
        <begin position="410"/>
        <end position="504"/>
    </location>
</feature>
<dbReference type="CDD" id="cd23336">
    <property type="entry name" value="beta-trefoil_FSCN_rpt3"/>
    <property type="match status" value="1"/>
</dbReference>
<evidence type="ECO:0000256" key="3">
    <source>
        <dbReference type="ARBA" id="ARBA00022490"/>
    </source>
</evidence>
<evidence type="ECO:0000256" key="1">
    <source>
        <dbReference type="ARBA" id="ARBA00004245"/>
    </source>
</evidence>
<keyword evidence="5 6" id="KW-0206">Cytoskeleton</keyword>
<keyword evidence="4 6" id="KW-0009">Actin-binding</keyword>
<dbReference type="SUPFAM" id="SSF50405">
    <property type="entry name" value="Actin-crosslinking proteins"/>
    <property type="match status" value="4"/>
</dbReference>
<proteinExistence type="inferred from homology"/>
<dbReference type="CDD" id="cd23337">
    <property type="entry name" value="beta-trefoil_FSCN_rpt4"/>
    <property type="match status" value="1"/>
</dbReference>
<organism evidence="8 9">
    <name type="scientific">Littorina saxatilis</name>
    <dbReference type="NCBI Taxonomy" id="31220"/>
    <lineage>
        <taxon>Eukaryota</taxon>
        <taxon>Metazoa</taxon>
        <taxon>Spiralia</taxon>
        <taxon>Lophotrochozoa</taxon>
        <taxon>Mollusca</taxon>
        <taxon>Gastropoda</taxon>
        <taxon>Caenogastropoda</taxon>
        <taxon>Littorinimorpha</taxon>
        <taxon>Littorinoidea</taxon>
        <taxon>Littorinidae</taxon>
        <taxon>Littorina</taxon>
    </lineage>
</organism>
<evidence type="ECO:0000256" key="6">
    <source>
        <dbReference type="PIRNR" id="PIRNR005682"/>
    </source>
</evidence>
<dbReference type="FunFam" id="2.80.10.50:FF:000015">
    <property type="entry name" value="Fascin"/>
    <property type="match status" value="1"/>
</dbReference>
<evidence type="ECO:0000256" key="4">
    <source>
        <dbReference type="ARBA" id="ARBA00023203"/>
    </source>
</evidence>
<dbReference type="Pfam" id="PF06268">
    <property type="entry name" value="Fascin"/>
    <property type="match status" value="4"/>
</dbReference>
<accession>A0AAN9BXS4</accession>
<sequence length="504" mass="56497">MMAVNGVNGVNKTETGWKVGLINYAQKYLTAESFGCKINVSGTALKKKQTFTLVQDPVEEVVYIKSHLGRYLSADKYGNVTCEAEEADQTEKFSVEYDKNSSGRWAFRNVVHHNYLGGTEDNLKCFAKAITDQELWTVQLSIHPQVHLRNVNRKRYAHVCDDQLQVTETIPWGDKALLFLDFVDGRYALKTFDNRYLQTSGELSEQLSDTAKFTLEIRSGQSGGLAFRDCNGCYLTGVGATATMKGRNKTVGKDELFTLEDTHPQVVLFAYNGKKVSVKQGVDVSANQDEEEGEREIFQMEYEPHSHKWAFRTVDNKYWSLEPLGGIQAVGKGVCDATLFDVEWQDDGSSVAIRAHNSSYVYNKPTGSLMAGSESVTEKERFVIKVANRPMLVLKSDFGFVGSKSPGAAKAELVCNRSFYEIIYVEPRIDGTYFLKAANGKYWAMAEDNSIMADGSGKSVFRLQFRDNRMLSILAENSCFIKGEQNGLFRAVAQELEPAVLWEY</sequence>
<dbReference type="GO" id="GO:0016477">
    <property type="term" value="P:cell migration"/>
    <property type="evidence" value="ECO:0007669"/>
    <property type="project" value="TreeGrafter"/>
</dbReference>